<feature type="transmembrane region" description="Helical" evidence="1">
    <location>
        <begin position="112"/>
        <end position="138"/>
    </location>
</feature>
<accession>A0ABW5LTM1</accession>
<protein>
    <submittedName>
        <fullName evidence="2">Uncharacterized protein</fullName>
    </submittedName>
</protein>
<feature type="transmembrane region" description="Helical" evidence="1">
    <location>
        <begin position="75"/>
        <end position="96"/>
    </location>
</feature>
<comment type="caution">
    <text evidence="2">The sequence shown here is derived from an EMBL/GenBank/DDBJ whole genome shotgun (WGS) entry which is preliminary data.</text>
</comment>
<keyword evidence="3" id="KW-1185">Reference proteome</keyword>
<keyword evidence="1" id="KW-1133">Transmembrane helix</keyword>
<dbReference type="RefSeq" id="WP_379666689.1">
    <property type="nucleotide sequence ID" value="NZ_JBHULH010000004.1"/>
</dbReference>
<dbReference type="Proteomes" id="UP001597508">
    <property type="component" value="Unassembled WGS sequence"/>
</dbReference>
<evidence type="ECO:0000313" key="3">
    <source>
        <dbReference type="Proteomes" id="UP001597508"/>
    </source>
</evidence>
<name>A0ABW5LTM1_9FLAO</name>
<gene>
    <name evidence="2" type="ORF">ACFSRZ_11415</name>
</gene>
<dbReference type="EMBL" id="JBHULH010000004">
    <property type="protein sequence ID" value="MFD2567985.1"/>
    <property type="molecule type" value="Genomic_DNA"/>
</dbReference>
<reference evidence="3" key="1">
    <citation type="journal article" date="2019" name="Int. J. Syst. Evol. Microbiol.">
        <title>The Global Catalogue of Microorganisms (GCM) 10K type strain sequencing project: providing services to taxonomists for standard genome sequencing and annotation.</title>
        <authorList>
            <consortium name="The Broad Institute Genomics Platform"/>
            <consortium name="The Broad Institute Genome Sequencing Center for Infectious Disease"/>
            <person name="Wu L."/>
            <person name="Ma J."/>
        </authorList>
    </citation>
    <scope>NUCLEOTIDE SEQUENCE [LARGE SCALE GENOMIC DNA]</scope>
    <source>
        <strain evidence="3">KCTC 52127</strain>
    </source>
</reference>
<sequence>MKRFIDRPQLFFFFLALLVLVIGFLHKDSAIKLALYGTFIDLKSWSVCLFSSVFFVLIAVNYASLTITHKTPKRYLTIIHIILQVLALVPLLYFILSSEATKTYDQVSQMNIILILAFALFIIATIIHLINFVASLLAKKD</sequence>
<organism evidence="2 3">
    <name type="scientific">Pseudotenacibaculum haliotis</name>
    <dbReference type="NCBI Taxonomy" id="1862138"/>
    <lineage>
        <taxon>Bacteria</taxon>
        <taxon>Pseudomonadati</taxon>
        <taxon>Bacteroidota</taxon>
        <taxon>Flavobacteriia</taxon>
        <taxon>Flavobacteriales</taxon>
        <taxon>Flavobacteriaceae</taxon>
        <taxon>Pseudotenacibaculum</taxon>
    </lineage>
</organism>
<evidence type="ECO:0000256" key="1">
    <source>
        <dbReference type="SAM" id="Phobius"/>
    </source>
</evidence>
<keyword evidence="1" id="KW-0812">Transmembrane</keyword>
<keyword evidence="1" id="KW-0472">Membrane</keyword>
<proteinExistence type="predicted"/>
<feature type="transmembrane region" description="Helical" evidence="1">
    <location>
        <begin position="43"/>
        <end position="63"/>
    </location>
</feature>
<evidence type="ECO:0000313" key="2">
    <source>
        <dbReference type="EMBL" id="MFD2567985.1"/>
    </source>
</evidence>